<protein>
    <submittedName>
        <fullName evidence="2">Uncharacterized protein</fullName>
    </submittedName>
</protein>
<dbReference type="EMBL" id="JAYMYR010000004">
    <property type="protein sequence ID" value="KAK7368343.1"/>
    <property type="molecule type" value="Genomic_DNA"/>
</dbReference>
<keyword evidence="1" id="KW-0812">Transmembrane</keyword>
<dbReference type="PANTHER" id="PTHR33133:SF7">
    <property type="entry name" value="F26K24.10 PROTEIN-RELATED"/>
    <property type="match status" value="1"/>
</dbReference>
<feature type="transmembrane region" description="Helical" evidence="1">
    <location>
        <begin position="286"/>
        <end position="305"/>
    </location>
</feature>
<feature type="transmembrane region" description="Helical" evidence="1">
    <location>
        <begin position="251"/>
        <end position="274"/>
    </location>
</feature>
<comment type="caution">
    <text evidence="2">The sequence shown here is derived from an EMBL/GenBank/DDBJ whole genome shotgun (WGS) entry which is preliminary data.</text>
</comment>
<keyword evidence="1" id="KW-1133">Transmembrane helix</keyword>
<sequence length="355" mass="39289">MAWWVVGGRGWKEVSLLFMYLSNRSFTINLQIAIQLRRLGSGAVMGGATNLNVWGLLSESKSIINAHSRHFLALSVIFLLPLSFSIIVSPFLFPLLSPHHSQNIHLQLHSHSQTLTPFSLPLLLFLLPLPLFYLCALASITHSVFHGFFGRPVKLPSALLSIPASLPRLIATTFLSHLILFSLSLPLPLLLRRLSLASPLLLTASSILLLALLLSLLYLRVSWSLAPVIVVAESTWGLQPLRRSASLVKGMTPVAASSFLFFTSLQALLLWTAFLLGSDGWAWKDWAFVTQIVLTSTLLMILMLYRAAADTVLYMYCKAVHGELAVDIAQEFAWQYVCLPFDDGKVPHVVSVVHV</sequence>
<feature type="transmembrane region" description="Helical" evidence="1">
    <location>
        <begin position="169"/>
        <end position="191"/>
    </location>
</feature>
<name>A0AAN9RJD7_PHACN</name>
<keyword evidence="3" id="KW-1185">Reference proteome</keyword>
<dbReference type="Proteomes" id="UP001374584">
    <property type="component" value="Unassembled WGS sequence"/>
</dbReference>
<feature type="transmembrane region" description="Helical" evidence="1">
    <location>
        <begin position="122"/>
        <end position="149"/>
    </location>
</feature>
<accession>A0AAN9RJD7</accession>
<feature type="transmembrane region" description="Helical" evidence="1">
    <location>
        <begin position="197"/>
        <end position="219"/>
    </location>
</feature>
<gene>
    <name evidence="2" type="ORF">VNO80_10368</name>
</gene>
<feature type="transmembrane region" description="Helical" evidence="1">
    <location>
        <begin position="71"/>
        <end position="93"/>
    </location>
</feature>
<organism evidence="2 3">
    <name type="scientific">Phaseolus coccineus</name>
    <name type="common">Scarlet runner bean</name>
    <name type="synonym">Phaseolus multiflorus</name>
    <dbReference type="NCBI Taxonomy" id="3886"/>
    <lineage>
        <taxon>Eukaryota</taxon>
        <taxon>Viridiplantae</taxon>
        <taxon>Streptophyta</taxon>
        <taxon>Embryophyta</taxon>
        <taxon>Tracheophyta</taxon>
        <taxon>Spermatophyta</taxon>
        <taxon>Magnoliopsida</taxon>
        <taxon>eudicotyledons</taxon>
        <taxon>Gunneridae</taxon>
        <taxon>Pentapetalae</taxon>
        <taxon>rosids</taxon>
        <taxon>fabids</taxon>
        <taxon>Fabales</taxon>
        <taxon>Fabaceae</taxon>
        <taxon>Papilionoideae</taxon>
        <taxon>50 kb inversion clade</taxon>
        <taxon>NPAAA clade</taxon>
        <taxon>indigoferoid/millettioid clade</taxon>
        <taxon>Phaseoleae</taxon>
        <taxon>Phaseolus</taxon>
    </lineage>
</organism>
<keyword evidence="1" id="KW-0472">Membrane</keyword>
<dbReference type="PANTHER" id="PTHR33133">
    <property type="entry name" value="OS08G0107100 PROTEIN-RELATED"/>
    <property type="match status" value="1"/>
</dbReference>
<evidence type="ECO:0000256" key="1">
    <source>
        <dbReference type="SAM" id="Phobius"/>
    </source>
</evidence>
<dbReference type="AlphaFoldDB" id="A0AAN9RJD7"/>
<reference evidence="2 3" key="1">
    <citation type="submission" date="2024-01" db="EMBL/GenBank/DDBJ databases">
        <title>The genomes of 5 underutilized Papilionoideae crops provide insights into root nodulation and disease resistanc.</title>
        <authorList>
            <person name="Jiang F."/>
        </authorList>
    </citation>
    <scope>NUCLEOTIDE SEQUENCE [LARGE SCALE GENOMIC DNA]</scope>
    <source>
        <strain evidence="2">JINMINGXINNONG_FW02</strain>
        <tissue evidence="2">Leaves</tissue>
    </source>
</reference>
<evidence type="ECO:0000313" key="2">
    <source>
        <dbReference type="EMBL" id="KAK7368343.1"/>
    </source>
</evidence>
<evidence type="ECO:0000313" key="3">
    <source>
        <dbReference type="Proteomes" id="UP001374584"/>
    </source>
</evidence>
<proteinExistence type="predicted"/>